<feature type="domain" description="RmlD-like substrate binding" evidence="3">
    <location>
        <begin position="1"/>
        <end position="296"/>
    </location>
</feature>
<dbReference type="InterPro" id="IPR005913">
    <property type="entry name" value="dTDP_dehydrorham_reduct"/>
</dbReference>
<dbReference type="AlphaFoldDB" id="A0A0D8IYX4"/>
<evidence type="ECO:0000313" key="4">
    <source>
        <dbReference type="EMBL" id="KJF39506.1"/>
    </source>
</evidence>
<dbReference type="EMBL" id="WMZU01000011">
    <property type="protein sequence ID" value="MTS27302.1"/>
    <property type="molecule type" value="Genomic_DNA"/>
</dbReference>
<dbReference type="NCBIfam" id="TIGR01214">
    <property type="entry name" value="rmlD"/>
    <property type="match status" value="1"/>
</dbReference>
<comment type="caution">
    <text evidence="4">The sequence shown here is derived from an EMBL/GenBank/DDBJ whole genome shotgun (WGS) entry which is preliminary data.</text>
</comment>
<evidence type="ECO:0000313" key="13">
    <source>
        <dbReference type="Proteomes" id="UP000472755"/>
    </source>
</evidence>
<evidence type="ECO:0000313" key="12">
    <source>
        <dbReference type="Proteomes" id="UP000449193"/>
    </source>
</evidence>
<dbReference type="InterPro" id="IPR029903">
    <property type="entry name" value="RmlD-like-bd"/>
</dbReference>
<reference evidence="4" key="1">
    <citation type="submission" date="2015-02" db="EMBL/GenBank/DDBJ databases">
        <title>A novel member of the family Ruminococcaceae isolated from human feces.</title>
        <authorList>
            <person name="Shkoporov A.N."/>
            <person name="Chaplin A.V."/>
            <person name="Motuzova O.V."/>
            <person name="Kafarskaia L.I."/>
            <person name="Khokhlova E.V."/>
            <person name="Efimov B.A."/>
        </authorList>
    </citation>
    <scope>NUCLEOTIDE SEQUENCE [LARGE SCALE GENOMIC DNA]</scope>
    <source>
        <strain evidence="4">585-1</strain>
    </source>
</reference>
<evidence type="ECO:0000313" key="7">
    <source>
        <dbReference type="EMBL" id="MTS27302.1"/>
    </source>
</evidence>
<evidence type="ECO:0000313" key="8">
    <source>
        <dbReference type="EMBL" id="MTS50988.1"/>
    </source>
</evidence>
<dbReference type="EMBL" id="WMZR01000005">
    <property type="protein sequence ID" value="MTS50988.1"/>
    <property type="molecule type" value="Genomic_DNA"/>
</dbReference>
<dbReference type="RefSeq" id="WP_009325324.1">
    <property type="nucleotide sequence ID" value="NZ_CAOJUJ010000030.1"/>
</dbReference>
<dbReference type="GO" id="GO:0005829">
    <property type="term" value="C:cytosol"/>
    <property type="evidence" value="ECO:0007669"/>
    <property type="project" value="TreeGrafter"/>
</dbReference>
<accession>A0A0W7TTD0</accession>
<dbReference type="CDD" id="cd05254">
    <property type="entry name" value="dTDP_HR_like_SDR_e"/>
    <property type="match status" value="1"/>
</dbReference>
<dbReference type="PATRIC" id="fig|1550024.3.peg.2732"/>
<dbReference type="EMBL" id="VUNJ01000008">
    <property type="protein sequence ID" value="MST92157.1"/>
    <property type="molecule type" value="Genomic_DNA"/>
</dbReference>
<evidence type="ECO:0000313" key="10">
    <source>
        <dbReference type="Proteomes" id="UP000053433"/>
    </source>
</evidence>
<protein>
    <recommendedName>
        <fullName evidence="2">dTDP-4-dehydrorhamnose reductase</fullName>
        <ecNumber evidence="2">1.1.1.133</ecNumber>
    </recommendedName>
</protein>
<sequence length="300" mass="32709">MKILITGANGQLGTELRRCIAAGKTELGPLPAKLQRATVLATDVDTLDITNRHEVAAYVRHHAPDAIISCAAFTNVDGCETNREAAFAVNALGARNLAMAAEEIGAKLVHVSTDYVFSGDAAQPVWEYDLPAPRSVYGKTKLLGEQYVQQFCTHYFIVRTAWLYGYAGNNFVKTMLRLARQNGGVTVVDDQLGNPTNAADLAHEILNLLVTKEYGVYHCTGEGVCSWCEFAAEIIRLSGIPATVTPCTTEQFIAGAKKQIAPRPAYSALENAMLKATIGNEMRDWKTALACFFENYKPEE</sequence>
<keyword evidence="2 6" id="KW-0560">Oxidoreductase</keyword>
<dbReference type="PANTHER" id="PTHR10491">
    <property type="entry name" value="DTDP-4-DEHYDRORHAMNOSE REDUCTASE"/>
    <property type="match status" value="1"/>
</dbReference>
<organism evidence="4 9">
    <name type="scientific">Ruthenibacterium lactatiformans</name>
    <dbReference type="NCBI Taxonomy" id="1550024"/>
    <lineage>
        <taxon>Bacteria</taxon>
        <taxon>Bacillati</taxon>
        <taxon>Bacillota</taxon>
        <taxon>Clostridia</taxon>
        <taxon>Eubacteriales</taxon>
        <taxon>Oscillospiraceae</taxon>
        <taxon>Ruthenibacterium</taxon>
    </lineage>
</organism>
<dbReference type="UniPathway" id="UPA00124"/>
<dbReference type="Proteomes" id="UP000449193">
    <property type="component" value="Unassembled WGS sequence"/>
</dbReference>
<evidence type="ECO:0000313" key="6">
    <source>
        <dbReference type="EMBL" id="MST92157.1"/>
    </source>
</evidence>
<reference evidence="6 11" key="4">
    <citation type="submission" date="2019-08" db="EMBL/GenBank/DDBJ databases">
        <title>In-depth cultivation of the pig gut microbiome towards novel bacterial diversity and tailored functional studies.</title>
        <authorList>
            <person name="Wylensek D."/>
            <person name="Hitch T.C.A."/>
            <person name="Clavel T."/>
        </authorList>
    </citation>
    <scope>NUCLEOTIDE SEQUENCE [LARGE SCALE GENOMIC DNA]</scope>
    <source>
        <strain evidence="6 11">WCA3-601-WT-6J</strain>
    </source>
</reference>
<evidence type="ECO:0000256" key="1">
    <source>
        <dbReference type="ARBA" id="ARBA00010944"/>
    </source>
</evidence>
<keyword evidence="9" id="KW-1185">Reference proteome</keyword>
<comment type="function">
    <text evidence="2">Catalyzes the reduction of dTDP-6-deoxy-L-lyxo-4-hexulose to yield dTDP-L-rhamnose.</text>
</comment>
<dbReference type="GO" id="GO:0019305">
    <property type="term" value="P:dTDP-rhamnose biosynthetic process"/>
    <property type="evidence" value="ECO:0007669"/>
    <property type="project" value="UniProtKB-UniPathway"/>
</dbReference>
<comment type="pathway">
    <text evidence="2">Carbohydrate biosynthesis; dTDP-L-rhamnose biosynthesis.</text>
</comment>
<dbReference type="EMBL" id="LMUA01000005">
    <property type="protein sequence ID" value="KUE77090.1"/>
    <property type="molecule type" value="Genomic_DNA"/>
</dbReference>
<dbReference type="Proteomes" id="UP000053433">
    <property type="component" value="Unassembled WGS sequence"/>
</dbReference>
<dbReference type="GO" id="GO:0008831">
    <property type="term" value="F:dTDP-4-dehydrorhamnose reductase activity"/>
    <property type="evidence" value="ECO:0007669"/>
    <property type="project" value="UniProtKB-EC"/>
</dbReference>
<accession>A0A0D8IYX4</accession>
<dbReference type="Proteomes" id="UP000472755">
    <property type="component" value="Unassembled WGS sequence"/>
</dbReference>
<keyword evidence="4" id="KW-0946">Virion</keyword>
<dbReference type="InterPro" id="IPR036291">
    <property type="entry name" value="NAD(P)-bd_dom_sf"/>
</dbReference>
<evidence type="ECO:0000313" key="11">
    <source>
        <dbReference type="Proteomes" id="UP000431913"/>
    </source>
</evidence>
<dbReference type="SUPFAM" id="SSF51735">
    <property type="entry name" value="NAD(P)-binding Rossmann-fold domains"/>
    <property type="match status" value="1"/>
</dbReference>
<reference evidence="12 13" key="3">
    <citation type="journal article" date="2019" name="Nat. Med.">
        <title>A library of human gut bacterial isolates paired with longitudinal multiomics data enables mechanistic microbiome research.</title>
        <authorList>
            <person name="Poyet M."/>
            <person name="Groussin M."/>
            <person name="Gibbons S.M."/>
            <person name="Avila-Pacheco J."/>
            <person name="Jiang X."/>
            <person name="Kearney S.M."/>
            <person name="Perrotta A.R."/>
            <person name="Berdy B."/>
            <person name="Zhao S."/>
            <person name="Lieberman T.D."/>
            <person name="Swanson P.K."/>
            <person name="Smith M."/>
            <person name="Roesemann S."/>
            <person name="Alexander J.E."/>
            <person name="Rich S.A."/>
            <person name="Livny J."/>
            <person name="Vlamakis H."/>
            <person name="Clish C."/>
            <person name="Bullock K."/>
            <person name="Deik A."/>
            <person name="Scott J."/>
            <person name="Pierce K.A."/>
            <person name="Xavier R.J."/>
            <person name="Alm E.J."/>
        </authorList>
    </citation>
    <scope>NUCLEOTIDE SEQUENCE [LARGE SCALE GENOMIC DNA]</scope>
    <source>
        <strain evidence="7 13">BIOML-A4</strain>
        <strain evidence="8 12">BIOML-A7</strain>
    </source>
</reference>
<dbReference type="EC" id="1.1.1.133" evidence="2"/>
<dbReference type="Proteomes" id="UP000032483">
    <property type="component" value="Unassembled WGS sequence"/>
</dbReference>
<reference evidence="5 10" key="2">
    <citation type="submission" date="2015-10" db="EMBL/GenBank/DDBJ databases">
        <title>A novel member of the family Ruminococcaceae isolated from human faeces.</title>
        <authorList>
            <person name="Shkoporov A.N."/>
            <person name="Chaplin A.V."/>
            <person name="Motuzova O.V."/>
            <person name="Kafarskaia L.I."/>
            <person name="Efimov B.A."/>
        </authorList>
    </citation>
    <scope>NUCLEOTIDE SEQUENCE [LARGE SCALE GENOMIC DNA]</scope>
    <source>
        <strain evidence="5 10">668</strain>
    </source>
</reference>
<dbReference type="Gene3D" id="3.40.50.720">
    <property type="entry name" value="NAD(P)-binding Rossmann-like Domain"/>
    <property type="match status" value="1"/>
</dbReference>
<evidence type="ECO:0000313" key="9">
    <source>
        <dbReference type="Proteomes" id="UP000032483"/>
    </source>
</evidence>
<name>A0A0D8IYX4_9FIRM</name>
<dbReference type="Pfam" id="PF04321">
    <property type="entry name" value="RmlD_sub_bind"/>
    <property type="match status" value="1"/>
</dbReference>
<comment type="similarity">
    <text evidence="1 2">Belongs to the dTDP-4-dehydrorhamnose reductase family.</text>
</comment>
<keyword evidence="2" id="KW-0521">NADP</keyword>
<dbReference type="Proteomes" id="UP000431913">
    <property type="component" value="Unassembled WGS sequence"/>
</dbReference>
<gene>
    <name evidence="6" type="primary">rfbD</name>
    <name evidence="5" type="ORF">ASJ35_05245</name>
    <name evidence="6" type="ORF">FYJ76_09440</name>
    <name evidence="8" type="ORF">GMD52_05465</name>
    <name evidence="7" type="ORF">GMD59_08370</name>
    <name evidence="4" type="ORF">TQ39_11990</name>
</gene>
<dbReference type="GeneID" id="42857296"/>
<dbReference type="FunFam" id="3.40.50.720:FF:000159">
    <property type="entry name" value="dTDP-4-dehydrorhamnose reductase"/>
    <property type="match status" value="1"/>
</dbReference>
<dbReference type="Gene3D" id="3.90.25.10">
    <property type="entry name" value="UDP-galactose 4-epimerase, domain 1"/>
    <property type="match status" value="1"/>
</dbReference>
<proteinExistence type="inferred from homology"/>
<dbReference type="EMBL" id="JXXK01000017">
    <property type="protein sequence ID" value="KJF39506.1"/>
    <property type="molecule type" value="Genomic_DNA"/>
</dbReference>
<evidence type="ECO:0000259" key="3">
    <source>
        <dbReference type="Pfam" id="PF04321"/>
    </source>
</evidence>
<evidence type="ECO:0000313" key="5">
    <source>
        <dbReference type="EMBL" id="KUE77090.1"/>
    </source>
</evidence>
<keyword evidence="4" id="KW-0167">Capsid protein</keyword>
<evidence type="ECO:0000256" key="2">
    <source>
        <dbReference type="RuleBase" id="RU364082"/>
    </source>
</evidence>
<dbReference type="PANTHER" id="PTHR10491:SF4">
    <property type="entry name" value="METHIONINE ADENOSYLTRANSFERASE 2 SUBUNIT BETA"/>
    <property type="match status" value="1"/>
</dbReference>